<dbReference type="EMBL" id="HACA01027211">
    <property type="protein sequence ID" value="CDW44572.1"/>
    <property type="molecule type" value="Transcribed_RNA"/>
</dbReference>
<evidence type="ECO:0000313" key="2">
    <source>
        <dbReference type="EMBL" id="CDW44572.1"/>
    </source>
</evidence>
<evidence type="ECO:0000256" key="1">
    <source>
        <dbReference type="SAM" id="SignalP"/>
    </source>
</evidence>
<proteinExistence type="predicted"/>
<reference evidence="2" key="1">
    <citation type="submission" date="2014-05" db="EMBL/GenBank/DDBJ databases">
        <authorList>
            <person name="Chronopoulou M."/>
        </authorList>
    </citation>
    <scope>NUCLEOTIDE SEQUENCE</scope>
    <source>
        <tissue evidence="2">Whole organism</tissue>
    </source>
</reference>
<keyword evidence="1" id="KW-0732">Signal</keyword>
<protein>
    <submittedName>
        <fullName evidence="2">Uncharacterized protein</fullName>
    </submittedName>
</protein>
<feature type="signal peptide" evidence="1">
    <location>
        <begin position="1"/>
        <end position="17"/>
    </location>
</feature>
<organism evidence="2">
    <name type="scientific">Lepeophtheirus salmonis</name>
    <name type="common">Salmon louse</name>
    <name type="synonym">Caligus salmonis</name>
    <dbReference type="NCBI Taxonomy" id="72036"/>
    <lineage>
        <taxon>Eukaryota</taxon>
        <taxon>Metazoa</taxon>
        <taxon>Ecdysozoa</taxon>
        <taxon>Arthropoda</taxon>
        <taxon>Crustacea</taxon>
        <taxon>Multicrustacea</taxon>
        <taxon>Hexanauplia</taxon>
        <taxon>Copepoda</taxon>
        <taxon>Siphonostomatoida</taxon>
        <taxon>Caligidae</taxon>
        <taxon>Lepeophtheirus</taxon>
    </lineage>
</organism>
<dbReference type="AlphaFoldDB" id="A0A0K2V362"/>
<accession>A0A0K2V362</accession>
<feature type="chain" id="PRO_5005489195" evidence="1">
    <location>
        <begin position="18"/>
        <end position="90"/>
    </location>
</feature>
<sequence length="90" mass="10420">MLKEILVIGLCFILAETSPTPILNRNVGRLALLTKLAKKKFIPLILKKYIKLRIKKALFRPLKRIAKKKLKKFVISNALLGQNHHFDLFK</sequence>
<name>A0A0K2V362_LEPSM</name>